<accession>A0A9E2BH30</accession>
<evidence type="ECO:0000313" key="2">
    <source>
        <dbReference type="EMBL" id="MBT9145441.1"/>
    </source>
</evidence>
<feature type="domain" description="Zinc-ribbon" evidence="1">
    <location>
        <begin position="371"/>
        <end position="392"/>
    </location>
</feature>
<proteinExistence type="predicted"/>
<protein>
    <recommendedName>
        <fullName evidence="1">Zinc-ribbon domain-containing protein</fullName>
    </recommendedName>
</protein>
<dbReference type="Pfam" id="PF13240">
    <property type="entry name" value="Zn_Ribbon_1"/>
    <property type="match status" value="1"/>
</dbReference>
<sequence length="394" mass="43889">MSNNNYSGEPEAIYQINVSDIGPIFIDYLKLTPSVFCPFEEELRTYSKGSSIISDGALGVVKDDDFINALKIIAKPDYRLEIIIGGGMVPLNGIRVYASKKEGMDSVVSVSPGFENSHLLQFFKSPANFAQWFTEVVAGNVEDTVQNFMPPPLTLGGLLYVLQVIDAFRRVSYQNLLDFKTTNEPYILTDEFQSSMIASMKSLDLRWLLPSFIALIPGLNEINWELKDEELNYLGSHDFLIPAKEQGSNRDIFLFGEAGTVMGSEFFRSWISSAGYRVTVANSKGEQMLEQGYMSFTALANHFFRIEKGNDGVWYLNHQPLTTEGFLKRLNELLLQTLKYERISDGALPISVAPVKPPVSEIPTTSQISKFCTNCGAKLLSDSSFCTSCGKKIS</sequence>
<comment type="caution">
    <text evidence="2">The sequence shown here is derived from an EMBL/GenBank/DDBJ whole genome shotgun (WGS) entry which is preliminary data.</text>
</comment>
<reference evidence="2 3" key="1">
    <citation type="journal article" date="2021" name="bioRxiv">
        <title>Unique metabolic strategies in Hadean analogues reveal hints for primordial physiology.</title>
        <authorList>
            <person name="Nobu M.K."/>
            <person name="Nakai R."/>
            <person name="Tamazawa S."/>
            <person name="Mori H."/>
            <person name="Toyoda A."/>
            <person name="Ijiri A."/>
            <person name="Suzuki S."/>
            <person name="Kurokawa K."/>
            <person name="Kamagata Y."/>
            <person name="Tamaki H."/>
        </authorList>
    </citation>
    <scope>NUCLEOTIDE SEQUENCE [LARGE SCALE GENOMIC DNA]</scope>
    <source>
        <strain evidence="2">BS525</strain>
    </source>
</reference>
<evidence type="ECO:0000313" key="3">
    <source>
        <dbReference type="Proteomes" id="UP000811545"/>
    </source>
</evidence>
<name>A0A9E2BH30_PSYF1</name>
<dbReference type="AlphaFoldDB" id="A0A9E2BH30"/>
<organism evidence="2 3">
    <name type="scientific">Psychracetigena formicireducens</name>
    <dbReference type="NCBI Taxonomy" id="2986056"/>
    <lineage>
        <taxon>Bacteria</taxon>
        <taxon>Bacillati</taxon>
        <taxon>Candidatus Lithacetigenota</taxon>
        <taxon>Candidatus Psychracetigena</taxon>
    </lineage>
</organism>
<dbReference type="InterPro" id="IPR026870">
    <property type="entry name" value="Zinc_ribbon_dom"/>
</dbReference>
<evidence type="ECO:0000259" key="1">
    <source>
        <dbReference type="Pfam" id="PF13240"/>
    </source>
</evidence>
<dbReference type="EMBL" id="QLTW01000093">
    <property type="protein sequence ID" value="MBT9145441.1"/>
    <property type="molecule type" value="Genomic_DNA"/>
</dbReference>
<dbReference type="Proteomes" id="UP000811545">
    <property type="component" value="Unassembled WGS sequence"/>
</dbReference>
<gene>
    <name evidence="2" type="ORF">DDT42_01312</name>
</gene>